<dbReference type="OrthoDB" id="1720991at2759"/>
<name>A0A8K0GZG1_9ROSA</name>
<sequence>MDTCLIPASQQEQYIDLEIPLQHIQDWLRDGYSYMHFGVIRIVLTAYARQGIPTAVKMVLLNSTFLKEYCLNILPNFNVSLKDPNLPNMLKIQIQMTGPEQVATAYAATLHHQVVYRLQNHALNLPGPNL</sequence>
<dbReference type="InterPro" id="IPR053098">
    <property type="entry name" value="Petuviruses_polyprotein"/>
</dbReference>
<dbReference type="PANTHER" id="PTHR48435">
    <property type="entry name" value="POLYPROTEIN"/>
    <property type="match status" value="1"/>
</dbReference>
<evidence type="ECO:0000313" key="1">
    <source>
        <dbReference type="EMBL" id="KAF3442845.1"/>
    </source>
</evidence>
<organism evidence="1 2">
    <name type="scientific">Rhamnella rubrinervis</name>
    <dbReference type="NCBI Taxonomy" id="2594499"/>
    <lineage>
        <taxon>Eukaryota</taxon>
        <taxon>Viridiplantae</taxon>
        <taxon>Streptophyta</taxon>
        <taxon>Embryophyta</taxon>
        <taxon>Tracheophyta</taxon>
        <taxon>Spermatophyta</taxon>
        <taxon>Magnoliopsida</taxon>
        <taxon>eudicotyledons</taxon>
        <taxon>Gunneridae</taxon>
        <taxon>Pentapetalae</taxon>
        <taxon>rosids</taxon>
        <taxon>fabids</taxon>
        <taxon>Rosales</taxon>
        <taxon>Rhamnaceae</taxon>
        <taxon>rhamnoid group</taxon>
        <taxon>Rhamneae</taxon>
        <taxon>Rhamnella</taxon>
    </lineage>
</organism>
<accession>A0A8K0GZG1</accession>
<proteinExistence type="predicted"/>
<dbReference type="AlphaFoldDB" id="A0A8K0GZG1"/>
<evidence type="ECO:0000313" key="2">
    <source>
        <dbReference type="Proteomes" id="UP000796880"/>
    </source>
</evidence>
<comment type="caution">
    <text evidence="1">The sequence shown here is derived from an EMBL/GenBank/DDBJ whole genome shotgun (WGS) entry which is preliminary data.</text>
</comment>
<keyword evidence="2" id="KW-1185">Reference proteome</keyword>
<dbReference type="PANTHER" id="PTHR48435:SF1">
    <property type="entry name" value="POLYPROTEIN"/>
    <property type="match status" value="1"/>
</dbReference>
<protein>
    <submittedName>
        <fullName evidence="1">Uncharacterized protein</fullName>
    </submittedName>
</protein>
<dbReference type="Proteomes" id="UP000796880">
    <property type="component" value="Unassembled WGS sequence"/>
</dbReference>
<reference evidence="1" key="1">
    <citation type="submission" date="2020-03" db="EMBL/GenBank/DDBJ databases">
        <title>A high-quality chromosome-level genome assembly of a woody plant with both climbing and erect habits, Rhamnella rubrinervis.</title>
        <authorList>
            <person name="Lu Z."/>
            <person name="Yang Y."/>
            <person name="Zhu X."/>
            <person name="Sun Y."/>
        </authorList>
    </citation>
    <scope>NUCLEOTIDE SEQUENCE</scope>
    <source>
        <strain evidence="1">BYM</strain>
        <tissue evidence="1">Leaf</tissue>
    </source>
</reference>
<gene>
    <name evidence="1" type="ORF">FNV43_RR16763</name>
</gene>
<dbReference type="EMBL" id="VOIH02000007">
    <property type="protein sequence ID" value="KAF3442845.1"/>
    <property type="molecule type" value="Genomic_DNA"/>
</dbReference>